<reference evidence="10 11" key="1">
    <citation type="submission" date="2015-01" db="EMBL/GenBank/DDBJ databases">
        <authorList>
            <person name="Xiang T."/>
            <person name="Song Y."/>
            <person name="Huang L."/>
            <person name="Wang B."/>
            <person name="Wu P."/>
        </authorList>
    </citation>
    <scope>NUCLEOTIDE SEQUENCE [LARGE SCALE GENOMIC DNA]</scope>
    <source>
        <strain evidence="10 11">CcD38</strain>
    </source>
</reference>
<evidence type="ECO:0000256" key="6">
    <source>
        <dbReference type="ARBA" id="ARBA00023098"/>
    </source>
</evidence>
<evidence type="ECO:0000256" key="3">
    <source>
        <dbReference type="ARBA" id="ARBA00022801"/>
    </source>
</evidence>
<evidence type="ECO:0000313" key="11">
    <source>
        <dbReference type="Proteomes" id="UP000045051"/>
    </source>
</evidence>
<dbReference type="EMBL" id="CDOI01000101">
    <property type="protein sequence ID" value="CEN44694.1"/>
    <property type="molecule type" value="Genomic_DNA"/>
</dbReference>
<evidence type="ECO:0000256" key="2">
    <source>
        <dbReference type="ARBA" id="ARBA00022516"/>
    </source>
</evidence>
<dbReference type="SUPFAM" id="SSF54637">
    <property type="entry name" value="Thioesterase/thiol ester dehydrase-isomerase"/>
    <property type="match status" value="2"/>
</dbReference>
<evidence type="ECO:0000256" key="7">
    <source>
        <dbReference type="ARBA" id="ARBA00023160"/>
    </source>
</evidence>
<keyword evidence="2" id="KW-0444">Lipid biosynthesis</keyword>
<keyword evidence="11" id="KW-1185">Reference proteome</keyword>
<accession>A0A0B7I1U4</accession>
<evidence type="ECO:0000259" key="8">
    <source>
        <dbReference type="Pfam" id="PF01643"/>
    </source>
</evidence>
<feature type="domain" description="Acyl-ACP thioesterase-like C-terminal" evidence="9">
    <location>
        <begin position="162"/>
        <end position="224"/>
    </location>
</feature>
<keyword evidence="3 10" id="KW-0378">Hydrolase</keyword>
<evidence type="ECO:0000313" key="10">
    <source>
        <dbReference type="EMBL" id="CEN44694.1"/>
    </source>
</evidence>
<keyword evidence="4" id="KW-0276">Fatty acid metabolism</keyword>
<dbReference type="Pfam" id="PF01643">
    <property type="entry name" value="Acyl-ACP_TE"/>
    <property type="match status" value="1"/>
</dbReference>
<sequence length="263" mass="30524">MPFIQCKPMKQTIFTETYKVRSTQLNVNNQLGLYGVLGILQDIAAEHAENLGFGYEQLVKEGFFWVLTQQKLKMKRWPKWNERITVKTWSLPVMGVYAFREFEILSEKGEVIGSCSSTWITLDIASRKPIDLSDRQELFYARTDGALDFKTERIDLPSDLELIKKFNVRISDLDVNLHVNNIKYSQWVLDMLSLKNHKNYVIKEYDINFLSETFYNDEIQGYSSTPTFETDGNITVFFCGKKSEQTKPAFIAKLVAEPIKKNL</sequence>
<evidence type="ECO:0000256" key="4">
    <source>
        <dbReference type="ARBA" id="ARBA00022832"/>
    </source>
</evidence>
<gene>
    <name evidence="10" type="ORF">CCAND38_190047</name>
</gene>
<keyword evidence="7" id="KW-0275">Fatty acid biosynthesis</keyword>
<dbReference type="Proteomes" id="UP000045051">
    <property type="component" value="Unassembled WGS sequence"/>
</dbReference>
<dbReference type="InterPro" id="IPR045023">
    <property type="entry name" value="FATA/B"/>
</dbReference>
<dbReference type="Pfam" id="PF20791">
    <property type="entry name" value="Acyl-ACP_TE_C"/>
    <property type="match status" value="1"/>
</dbReference>
<dbReference type="InterPro" id="IPR049427">
    <property type="entry name" value="Acyl-ACP_TE_C"/>
</dbReference>
<dbReference type="InterPro" id="IPR002864">
    <property type="entry name" value="Acyl-ACP_thioesterase_NHD"/>
</dbReference>
<dbReference type="PANTHER" id="PTHR31727">
    <property type="entry name" value="OLEOYL-ACYL CARRIER PROTEIN THIOESTERASE 1, CHLOROPLASTIC"/>
    <property type="match status" value="1"/>
</dbReference>
<dbReference type="PANTHER" id="PTHR31727:SF6">
    <property type="entry name" value="OLEOYL-ACYL CARRIER PROTEIN THIOESTERASE 1, CHLOROPLASTIC"/>
    <property type="match status" value="1"/>
</dbReference>
<name>A0A0B7I1U4_9FLAO</name>
<evidence type="ECO:0000259" key="9">
    <source>
        <dbReference type="Pfam" id="PF20791"/>
    </source>
</evidence>
<dbReference type="CDD" id="cd00586">
    <property type="entry name" value="4HBT"/>
    <property type="match status" value="1"/>
</dbReference>
<feature type="domain" description="Acyl-ACP thioesterase N-terminal hotdog" evidence="8">
    <location>
        <begin position="13"/>
        <end position="134"/>
    </location>
</feature>
<evidence type="ECO:0000256" key="1">
    <source>
        <dbReference type="ARBA" id="ARBA00006500"/>
    </source>
</evidence>
<dbReference type="GO" id="GO:0000036">
    <property type="term" value="F:acyl carrier activity"/>
    <property type="evidence" value="ECO:0007669"/>
    <property type="project" value="TreeGrafter"/>
</dbReference>
<comment type="similarity">
    <text evidence="1">Belongs to the acyl-ACP thioesterase family.</text>
</comment>
<keyword evidence="6" id="KW-0443">Lipid metabolism</keyword>
<proteinExistence type="inferred from homology"/>
<dbReference type="Gene3D" id="3.10.129.10">
    <property type="entry name" value="Hotdog Thioesterase"/>
    <property type="match status" value="2"/>
</dbReference>
<dbReference type="AlphaFoldDB" id="A0A0B7I1U4"/>
<dbReference type="InterPro" id="IPR029069">
    <property type="entry name" value="HotDog_dom_sf"/>
</dbReference>
<protein>
    <submittedName>
        <fullName evidence="10">Putative Conserved Oleoyl-(Acyl-carrier-protein) hydrolase</fullName>
    </submittedName>
</protein>
<keyword evidence="5" id="KW-0809">Transit peptide</keyword>
<dbReference type="GO" id="GO:0016297">
    <property type="term" value="F:fatty acyl-[ACP] hydrolase activity"/>
    <property type="evidence" value="ECO:0007669"/>
    <property type="project" value="InterPro"/>
</dbReference>
<evidence type="ECO:0000256" key="5">
    <source>
        <dbReference type="ARBA" id="ARBA00022946"/>
    </source>
</evidence>
<organism evidence="10 11">
    <name type="scientific">Capnocytophaga canis</name>
    <dbReference type="NCBI Taxonomy" id="1848903"/>
    <lineage>
        <taxon>Bacteria</taxon>
        <taxon>Pseudomonadati</taxon>
        <taxon>Bacteroidota</taxon>
        <taxon>Flavobacteriia</taxon>
        <taxon>Flavobacteriales</taxon>
        <taxon>Flavobacteriaceae</taxon>
        <taxon>Capnocytophaga</taxon>
    </lineage>
</organism>